<comment type="caution">
    <text evidence="1">The sequence shown here is derived from an EMBL/GenBank/DDBJ whole genome shotgun (WGS) entry which is preliminary data.</text>
</comment>
<dbReference type="EMBL" id="PGTN01000031">
    <property type="protein sequence ID" value="PJF47888.1"/>
    <property type="molecule type" value="Genomic_DNA"/>
</dbReference>
<evidence type="ECO:0000313" key="2">
    <source>
        <dbReference type="Proteomes" id="UP000230790"/>
    </source>
</evidence>
<dbReference type="Proteomes" id="UP000230790">
    <property type="component" value="Unassembled WGS sequence"/>
</dbReference>
<reference evidence="1 2" key="1">
    <citation type="submission" date="2017-11" db="EMBL/GenBank/DDBJ databases">
        <title>Evolution of Phototrophy in the Chloroflexi Phylum Driven by Horizontal Gene Transfer.</title>
        <authorList>
            <person name="Ward L.M."/>
            <person name="Hemp J."/>
            <person name="Shih P.M."/>
            <person name="Mcglynn S.E."/>
            <person name="Fischer W."/>
        </authorList>
    </citation>
    <scope>NUCLEOTIDE SEQUENCE [LARGE SCALE GENOMIC DNA]</scope>
    <source>
        <strain evidence="1">JP3_7</strain>
    </source>
</reference>
<dbReference type="AlphaFoldDB" id="A0A2M8QDP2"/>
<evidence type="ECO:0000313" key="1">
    <source>
        <dbReference type="EMBL" id="PJF47888.1"/>
    </source>
</evidence>
<organism evidence="1 2">
    <name type="scientific">Candidatus Thermofonsia Clade 3 bacterium</name>
    <dbReference type="NCBI Taxonomy" id="2364212"/>
    <lineage>
        <taxon>Bacteria</taxon>
        <taxon>Bacillati</taxon>
        <taxon>Chloroflexota</taxon>
        <taxon>Candidatus Thermofontia</taxon>
        <taxon>Candidatus Thermofonsia Clade 3</taxon>
    </lineage>
</organism>
<accession>A0A2M8QDP2</accession>
<name>A0A2M8QDP2_9CHLR</name>
<sequence length="84" mass="9460">MFGPICRYESILSLDVSGAVLYVARPSARQPTAVRFGDELAALEAVRESDGGKREMRQDVWPQREIVCRPERRGNHLAICFTLP</sequence>
<protein>
    <submittedName>
        <fullName evidence="1">Uncharacterized protein</fullName>
    </submittedName>
</protein>
<gene>
    <name evidence="1" type="ORF">CUN48_06220</name>
</gene>
<proteinExistence type="predicted"/>